<dbReference type="Pfam" id="PF10105">
    <property type="entry name" value="DUF2344"/>
    <property type="match status" value="1"/>
</dbReference>
<dbReference type="STRING" id="36844.SAMN04488501_107151"/>
<name>A0A0L6ZE77_9CLOT</name>
<evidence type="ECO:0000313" key="3">
    <source>
        <dbReference type="Proteomes" id="UP000037043"/>
    </source>
</evidence>
<keyword evidence="3" id="KW-1185">Reference proteome</keyword>
<dbReference type="AlphaFoldDB" id="A0A0L6ZE77"/>
<feature type="domain" description="DUF2344" evidence="1">
    <location>
        <begin position="2"/>
        <end position="188"/>
    </location>
</feature>
<gene>
    <name evidence="2" type="ORF">CLHOM_04050</name>
</gene>
<evidence type="ECO:0000313" key="2">
    <source>
        <dbReference type="EMBL" id="KOA21275.1"/>
    </source>
</evidence>
<evidence type="ECO:0000259" key="1">
    <source>
        <dbReference type="Pfam" id="PF10105"/>
    </source>
</evidence>
<reference evidence="3" key="1">
    <citation type="submission" date="2015-08" db="EMBL/GenBank/DDBJ databases">
        <title>Genome sequence of the strict anaerobe Clostridium homopropionicum LuHBu1 (DSM 5847T).</title>
        <authorList>
            <person name="Poehlein A."/>
            <person name="Beck M."/>
            <person name="Schiel-Bengelsdorf B."/>
            <person name="Bengelsdorf F.R."/>
            <person name="Daniel R."/>
            <person name="Duerre P."/>
        </authorList>
    </citation>
    <scope>NUCLEOTIDE SEQUENCE [LARGE SCALE GENOMIC DNA]</scope>
    <source>
        <strain evidence="3">DSM 5847</strain>
    </source>
</reference>
<dbReference type="PATRIC" id="fig|1121318.3.peg.410"/>
<protein>
    <recommendedName>
        <fullName evidence="1">DUF2344 domain-containing protein</fullName>
    </recommendedName>
</protein>
<dbReference type="NCBIfam" id="TIGR03936">
    <property type="entry name" value="sam_1_link_chp"/>
    <property type="match status" value="1"/>
</dbReference>
<organism evidence="2 3">
    <name type="scientific">Clostridium homopropionicum DSM 5847</name>
    <dbReference type="NCBI Taxonomy" id="1121318"/>
    <lineage>
        <taxon>Bacteria</taxon>
        <taxon>Bacillati</taxon>
        <taxon>Bacillota</taxon>
        <taxon>Clostridia</taxon>
        <taxon>Eubacteriales</taxon>
        <taxon>Clostridiaceae</taxon>
        <taxon>Clostridium</taxon>
    </lineage>
</organism>
<comment type="caution">
    <text evidence="2">The sequence shown here is derived from an EMBL/GenBank/DDBJ whole genome shotgun (WGS) entry which is preliminary data.</text>
</comment>
<dbReference type="Proteomes" id="UP000037043">
    <property type="component" value="Unassembled WGS sequence"/>
</dbReference>
<accession>A0A0L6ZE77</accession>
<dbReference type="EMBL" id="LHUR01000010">
    <property type="protein sequence ID" value="KOA21275.1"/>
    <property type="molecule type" value="Genomic_DNA"/>
</dbReference>
<sequence length="231" mass="26908">MRYLIKYTKGSDIKYVSHLELMRTIQRIIRRSELPVEYSRGFNPHMALSIAQPLAVGVYSKGEYMDVHFNEEIEEKYIEEALNKNAPSTIRFLDAKKIKEEDKKVPQAMAAVEAARYILKFKLVDATKIEEEIKDILNLKEWLATKKGKKEEKTVNIKELIKDIDYRIVDNLLILEVLVACGSKENLSAQLLGEYFRNNIHDINKEAFIDIERQEMYAFKGKKLVPLNRVL</sequence>
<dbReference type="InterPro" id="IPR018768">
    <property type="entry name" value="DUF2344"/>
</dbReference>
<proteinExistence type="predicted"/>